<organism evidence="3 4">
    <name type="scientific">Mycolicibacter acidiphilus</name>
    <dbReference type="NCBI Taxonomy" id="2835306"/>
    <lineage>
        <taxon>Bacteria</taxon>
        <taxon>Bacillati</taxon>
        <taxon>Actinomycetota</taxon>
        <taxon>Actinomycetes</taxon>
        <taxon>Mycobacteriales</taxon>
        <taxon>Mycobacteriaceae</taxon>
        <taxon>Mycolicibacter</taxon>
    </lineage>
</organism>
<dbReference type="Pfam" id="PF25362">
    <property type="entry name" value="bPH_11"/>
    <property type="match status" value="1"/>
</dbReference>
<sequence>MNTGTMVGSLIFAAVLVVVIGFLMRAMMRGWQHRGRLQEALIGTLPPVPDTVSAPTVAETRGVYIGCTLAPKWNDRVVVGDLGYRTKAVLTRYAQGIMVQRSGGRPIWIPQDSIIAVRTERGIVGRAIPTRNNDGVLAIRWRLPSGTEIDTGFRADDRAEYTRWLEEQQ</sequence>
<keyword evidence="4" id="KW-1185">Reference proteome</keyword>
<feature type="transmembrane region" description="Helical" evidence="1">
    <location>
        <begin position="6"/>
        <end position="24"/>
    </location>
</feature>
<proteinExistence type="predicted"/>
<dbReference type="RefSeq" id="WP_214091054.1">
    <property type="nucleotide sequence ID" value="NZ_JAHCLR010000001.1"/>
</dbReference>
<keyword evidence="1" id="KW-0472">Membrane</keyword>
<name>A0ABS5RD25_9MYCO</name>
<dbReference type="Proteomes" id="UP001519535">
    <property type="component" value="Unassembled WGS sequence"/>
</dbReference>
<dbReference type="InterPro" id="IPR057446">
    <property type="entry name" value="PH_bac"/>
</dbReference>
<comment type="caution">
    <text evidence="3">The sequence shown here is derived from an EMBL/GenBank/DDBJ whole genome shotgun (WGS) entry which is preliminary data.</text>
</comment>
<evidence type="ECO:0000313" key="3">
    <source>
        <dbReference type="EMBL" id="MBS9532181.1"/>
    </source>
</evidence>
<gene>
    <name evidence="3" type="ORF">KIH27_01105</name>
</gene>
<dbReference type="EMBL" id="JAHCLR010000001">
    <property type="protein sequence ID" value="MBS9532181.1"/>
    <property type="molecule type" value="Genomic_DNA"/>
</dbReference>
<reference evidence="3 4" key="1">
    <citation type="submission" date="2021-05" db="EMBL/GenBank/DDBJ databases">
        <title>Mycobacterium acidophilum sp. nov., an extremely acid-tolerant member of the genus Mycobacterium.</title>
        <authorList>
            <person name="Xia J."/>
        </authorList>
    </citation>
    <scope>NUCLEOTIDE SEQUENCE [LARGE SCALE GENOMIC DNA]</scope>
    <source>
        <strain evidence="3 4">M1</strain>
    </source>
</reference>
<accession>A0ABS5RD25</accession>
<protein>
    <submittedName>
        <fullName evidence="3">Transporter</fullName>
    </submittedName>
</protein>
<keyword evidence="1" id="KW-0812">Transmembrane</keyword>
<keyword evidence="1" id="KW-1133">Transmembrane helix</keyword>
<evidence type="ECO:0000313" key="4">
    <source>
        <dbReference type="Proteomes" id="UP001519535"/>
    </source>
</evidence>
<evidence type="ECO:0000256" key="1">
    <source>
        <dbReference type="SAM" id="Phobius"/>
    </source>
</evidence>
<feature type="domain" description="PH" evidence="2">
    <location>
        <begin position="42"/>
        <end position="168"/>
    </location>
</feature>
<evidence type="ECO:0000259" key="2">
    <source>
        <dbReference type="Pfam" id="PF25362"/>
    </source>
</evidence>